<evidence type="ECO:0000313" key="5">
    <source>
        <dbReference type="Proteomes" id="UP000261082"/>
    </source>
</evidence>
<organism evidence="4 5">
    <name type="scientific">Marixanthomonas ophiurae</name>
    <dbReference type="NCBI Taxonomy" id="387659"/>
    <lineage>
        <taxon>Bacteria</taxon>
        <taxon>Pseudomonadati</taxon>
        <taxon>Bacteroidota</taxon>
        <taxon>Flavobacteriia</taxon>
        <taxon>Flavobacteriales</taxon>
        <taxon>Flavobacteriaceae</taxon>
        <taxon>Marixanthomonas</taxon>
    </lineage>
</organism>
<evidence type="ECO:0000256" key="1">
    <source>
        <dbReference type="ARBA" id="ARBA00005947"/>
    </source>
</evidence>
<dbReference type="EMBL" id="QVID01000001">
    <property type="protein sequence ID" value="RFN59325.1"/>
    <property type="molecule type" value="Genomic_DNA"/>
</dbReference>
<reference evidence="4 5" key="1">
    <citation type="journal article" date="2007" name="Int. J. Syst. Evol. Microbiol.">
        <title>Marixanthomonas ophiurae gen. nov., sp. nov., a marine bacterium of the family Flavobacteriaceae isolated from a deep-sea brittle star.</title>
        <authorList>
            <person name="Romanenko L.A."/>
            <person name="Uchino M."/>
            <person name="Frolova G.M."/>
            <person name="Mikhailov V.V."/>
        </authorList>
    </citation>
    <scope>NUCLEOTIDE SEQUENCE [LARGE SCALE GENOMIC DNA]</scope>
    <source>
        <strain evidence="4 5">KMM 3046</strain>
    </source>
</reference>
<accession>A0A3E1QB13</accession>
<dbReference type="Pfam" id="PF00850">
    <property type="entry name" value="Hist_deacetyl"/>
    <property type="match status" value="1"/>
</dbReference>
<dbReference type="InterPro" id="IPR037138">
    <property type="entry name" value="His_deacetylse_dom_sf"/>
</dbReference>
<dbReference type="PANTHER" id="PTHR10625">
    <property type="entry name" value="HISTONE DEACETYLASE HDAC1-RELATED"/>
    <property type="match status" value="1"/>
</dbReference>
<dbReference type="OrthoDB" id="9808367at2"/>
<dbReference type="RefSeq" id="WP_117158323.1">
    <property type="nucleotide sequence ID" value="NZ_QVID01000001.1"/>
</dbReference>
<dbReference type="InterPro" id="IPR023696">
    <property type="entry name" value="Ureohydrolase_dom_sf"/>
</dbReference>
<dbReference type="InterPro" id="IPR044150">
    <property type="entry name" value="HDAC_classIV"/>
</dbReference>
<dbReference type="InterPro" id="IPR000286">
    <property type="entry name" value="HDACs"/>
</dbReference>
<dbReference type="GO" id="GO:0016787">
    <property type="term" value="F:hydrolase activity"/>
    <property type="evidence" value="ECO:0007669"/>
    <property type="project" value="UniProtKB-KW"/>
</dbReference>
<evidence type="ECO:0000259" key="3">
    <source>
        <dbReference type="Pfam" id="PF00850"/>
    </source>
</evidence>
<comment type="similarity">
    <text evidence="1">Belongs to the histone deacetylase family.</text>
</comment>
<proteinExistence type="inferred from homology"/>
<comment type="caution">
    <text evidence="4">The sequence shown here is derived from an EMBL/GenBank/DDBJ whole genome shotgun (WGS) entry which is preliminary data.</text>
</comment>
<keyword evidence="5" id="KW-1185">Reference proteome</keyword>
<keyword evidence="2" id="KW-0378">Hydrolase</keyword>
<gene>
    <name evidence="4" type="ORF">DZ858_04460</name>
</gene>
<dbReference type="PRINTS" id="PR01270">
    <property type="entry name" value="HDASUPER"/>
</dbReference>
<name>A0A3E1QB13_9FLAO</name>
<sequence length="301" mass="33899">MLKIAYHPIYKHPLPEGHRFPMEKYELLPQQLLYEGTCNEANFFEPNMPLDEHILAVHTAEYLSHLKKLTLDKRAARKIGFPLSEGLVKREHLITQGTIQGCEYALEHGIAMNIAGGTHHAYTDHGEGFCIFNDQAIGARYLQRQGLAKKILIVDLDVHQGNGTAEVFQNDDSVFTFSMHGAGNYPFKKEVSDLDIPIPDGSGDDFYLSKLKETLPNLIETVQPDFIFYLSGVDILETDKLGRLNCTVDGCKERDLFVLETIRNLEIPMQVSMGGGYSPDIKVIIDAHANTYRLAQDLFFV</sequence>
<dbReference type="GO" id="GO:0040029">
    <property type="term" value="P:epigenetic regulation of gene expression"/>
    <property type="evidence" value="ECO:0007669"/>
    <property type="project" value="TreeGrafter"/>
</dbReference>
<evidence type="ECO:0000256" key="2">
    <source>
        <dbReference type="ARBA" id="ARBA00022801"/>
    </source>
</evidence>
<dbReference type="SUPFAM" id="SSF52768">
    <property type="entry name" value="Arginase/deacetylase"/>
    <property type="match status" value="1"/>
</dbReference>
<dbReference type="CDD" id="cd09993">
    <property type="entry name" value="HDAC_classIV"/>
    <property type="match status" value="1"/>
</dbReference>
<dbReference type="Gene3D" id="3.40.800.20">
    <property type="entry name" value="Histone deacetylase domain"/>
    <property type="match status" value="1"/>
</dbReference>
<feature type="domain" description="Histone deacetylase" evidence="3">
    <location>
        <begin position="18"/>
        <end position="280"/>
    </location>
</feature>
<protein>
    <submittedName>
        <fullName evidence="4">Histone deacetylase</fullName>
    </submittedName>
</protein>
<dbReference type="PANTHER" id="PTHR10625:SF19">
    <property type="entry name" value="HISTONE DEACETYLASE 12"/>
    <property type="match status" value="1"/>
</dbReference>
<dbReference type="GO" id="GO:0004407">
    <property type="term" value="F:histone deacetylase activity"/>
    <property type="evidence" value="ECO:0007669"/>
    <property type="project" value="InterPro"/>
</dbReference>
<evidence type="ECO:0000313" key="4">
    <source>
        <dbReference type="EMBL" id="RFN59325.1"/>
    </source>
</evidence>
<dbReference type="InterPro" id="IPR023801">
    <property type="entry name" value="His_deacetylse_dom"/>
</dbReference>
<dbReference type="AlphaFoldDB" id="A0A3E1QB13"/>
<dbReference type="Proteomes" id="UP000261082">
    <property type="component" value="Unassembled WGS sequence"/>
</dbReference>